<evidence type="ECO:0000256" key="1">
    <source>
        <dbReference type="SAM" id="Phobius"/>
    </source>
</evidence>
<keyword evidence="1" id="KW-1133">Transmembrane helix</keyword>
<gene>
    <name evidence="2" type="ORF">LQV63_17755</name>
</gene>
<proteinExistence type="predicted"/>
<dbReference type="EMBL" id="JAJNBZ010000015">
    <property type="protein sequence ID" value="MCE5171150.1"/>
    <property type="molecule type" value="Genomic_DNA"/>
</dbReference>
<keyword evidence="3" id="KW-1185">Reference proteome</keyword>
<comment type="caution">
    <text evidence="2">The sequence shown here is derived from an EMBL/GenBank/DDBJ whole genome shotgun (WGS) entry which is preliminary data.</text>
</comment>
<protein>
    <recommendedName>
        <fullName evidence="4">Transmembrane protein</fullName>
    </recommendedName>
</protein>
<accession>A0ABS8YLC4</accession>
<evidence type="ECO:0000313" key="2">
    <source>
        <dbReference type="EMBL" id="MCE5171150.1"/>
    </source>
</evidence>
<organism evidence="2 3">
    <name type="scientific">Paenibacillus profundus</name>
    <dbReference type="NCBI Taxonomy" id="1173085"/>
    <lineage>
        <taxon>Bacteria</taxon>
        <taxon>Bacillati</taxon>
        <taxon>Bacillota</taxon>
        <taxon>Bacilli</taxon>
        <taxon>Bacillales</taxon>
        <taxon>Paenibacillaceae</taxon>
        <taxon>Paenibacillus</taxon>
    </lineage>
</organism>
<keyword evidence="1" id="KW-0472">Membrane</keyword>
<name>A0ABS8YLC4_9BACL</name>
<evidence type="ECO:0008006" key="4">
    <source>
        <dbReference type="Google" id="ProtNLM"/>
    </source>
</evidence>
<evidence type="ECO:0000313" key="3">
    <source>
        <dbReference type="Proteomes" id="UP001199916"/>
    </source>
</evidence>
<reference evidence="2 3" key="1">
    <citation type="submission" date="2021-11" db="EMBL/GenBank/DDBJ databases">
        <title>Draft genome sequence of Paenibacillus profundus YoMME, a new Gram-positive bacteria with exoelectrogenic properties.</title>
        <authorList>
            <person name="Hubenova Y."/>
            <person name="Hubenova E."/>
            <person name="Manasiev Y."/>
            <person name="Peykov S."/>
            <person name="Mitov M."/>
        </authorList>
    </citation>
    <scope>NUCLEOTIDE SEQUENCE [LARGE SCALE GENOMIC DNA]</scope>
    <source>
        <strain evidence="2 3">YoMME</strain>
    </source>
</reference>
<keyword evidence="1" id="KW-0812">Transmembrane</keyword>
<feature type="transmembrane region" description="Helical" evidence="1">
    <location>
        <begin position="204"/>
        <end position="226"/>
    </location>
</feature>
<sequence>MEKIISLCIFLLLSVALISPVQGADLLHRLTHHDQETLVIGRITAMDDTSLQVHVMYIVSGIRTSHIITVNQTCCDAQWEQLAVQDTALLSLDEADESEHSYDTKWGLYPLVIEDGQARLNGSESNPDYKALEYYINSGGTPLAFHFENDVITGKYDNGAAVRIAPEMDEAALRYSRDGVKQLIRPKLNDDNIIPLESKDTPDMLFKVTWSLAVLLAVVIALTYLIRRNRML</sequence>
<dbReference type="Proteomes" id="UP001199916">
    <property type="component" value="Unassembled WGS sequence"/>
</dbReference>
<dbReference type="RefSeq" id="WP_233697700.1">
    <property type="nucleotide sequence ID" value="NZ_JAJNBZ010000015.1"/>
</dbReference>